<evidence type="ECO:0000256" key="1">
    <source>
        <dbReference type="ARBA" id="ARBA00023121"/>
    </source>
</evidence>
<evidence type="ECO:0000313" key="3">
    <source>
        <dbReference type="Proteomes" id="UP000092024"/>
    </source>
</evidence>
<evidence type="ECO:0008006" key="4">
    <source>
        <dbReference type="Google" id="ProtNLM"/>
    </source>
</evidence>
<dbReference type="PROSITE" id="PS51482">
    <property type="entry name" value="DEGV"/>
    <property type="match status" value="1"/>
</dbReference>
<dbReference type="EMBL" id="LYPA01000050">
    <property type="protein sequence ID" value="OBR66145.1"/>
    <property type="molecule type" value="Genomic_DNA"/>
</dbReference>
<dbReference type="PANTHER" id="PTHR33434:SF2">
    <property type="entry name" value="FATTY ACID-BINDING PROTEIN TM_1468"/>
    <property type="match status" value="1"/>
</dbReference>
<reference evidence="2 3" key="1">
    <citation type="submission" date="2016-05" db="EMBL/GenBank/DDBJ databases">
        <title>Paenibacillus oryzae. sp. nov., isolated from the rice root.</title>
        <authorList>
            <person name="Zhang J."/>
            <person name="Zhang X."/>
        </authorList>
    </citation>
    <scope>NUCLEOTIDE SEQUENCE [LARGE SCALE GENOMIC DNA]</scope>
    <source>
        <strain evidence="2 3">1DrF-4</strain>
    </source>
</reference>
<dbReference type="InterPro" id="IPR043168">
    <property type="entry name" value="DegV_C"/>
</dbReference>
<dbReference type="Gene3D" id="3.40.50.10170">
    <property type="match status" value="1"/>
</dbReference>
<evidence type="ECO:0000313" key="2">
    <source>
        <dbReference type="EMBL" id="OBR66145.1"/>
    </source>
</evidence>
<organism evidence="2 3">
    <name type="scientific">Paenibacillus oryzae</name>
    <dbReference type="NCBI Taxonomy" id="1844972"/>
    <lineage>
        <taxon>Bacteria</taxon>
        <taxon>Bacillati</taxon>
        <taxon>Bacillota</taxon>
        <taxon>Bacilli</taxon>
        <taxon>Bacillales</taxon>
        <taxon>Paenibacillaceae</taxon>
        <taxon>Paenibacillus</taxon>
    </lineage>
</organism>
<dbReference type="STRING" id="1844972.A7K91_20585"/>
<keyword evidence="1" id="KW-0446">Lipid-binding</keyword>
<proteinExistence type="predicted"/>
<dbReference type="OrthoDB" id="9780660at2"/>
<dbReference type="InterPro" id="IPR003797">
    <property type="entry name" value="DegV"/>
</dbReference>
<accession>A0A1A5YL93</accession>
<dbReference type="InterPro" id="IPR050270">
    <property type="entry name" value="DegV_domain_contain"/>
</dbReference>
<comment type="caution">
    <text evidence="2">The sequence shown here is derived from an EMBL/GenBank/DDBJ whole genome shotgun (WGS) entry which is preliminary data.</text>
</comment>
<gene>
    <name evidence="2" type="ORF">A7K91_20585</name>
</gene>
<dbReference type="Proteomes" id="UP000092024">
    <property type="component" value="Unassembled WGS sequence"/>
</dbReference>
<dbReference type="AlphaFoldDB" id="A0A1A5YL93"/>
<dbReference type="PANTHER" id="PTHR33434">
    <property type="entry name" value="DEGV DOMAIN-CONTAINING PROTEIN DR_1986-RELATED"/>
    <property type="match status" value="1"/>
</dbReference>
<name>A0A1A5YL93_9BACL</name>
<protein>
    <recommendedName>
        <fullName evidence="4">Fatty acid-binding protein DegV</fullName>
    </recommendedName>
</protein>
<keyword evidence="3" id="KW-1185">Reference proteome</keyword>
<dbReference type="NCBIfam" id="TIGR00762">
    <property type="entry name" value="DegV"/>
    <property type="match status" value="1"/>
</dbReference>
<dbReference type="Gene3D" id="3.30.1180.10">
    <property type="match status" value="1"/>
</dbReference>
<sequence length="292" mass="31858">MTLRPIKLFTDSIADPSQTWIKEYDIGVVHAYVTIGEETLKDQAEITPEMMYKKVEEKGGYPRTAAPAPSDYSLAYAPYIEQGYNILHISISSLISSSYQNAVIAADDIPADRITVIDSKNLSAGASMLLIQAARAIQHGEPLARIVEDVKESIPHIHFDVVVNKMDYLHKGGRVSGLQNMLGSLLNIRPQLIVKDGMILASRKHRGKMDKAVGNILEKMVENISSIDAELVIIVQTMSTSNAESLRNGLMERASVKEVAIIDAGCVICSHTGPHALGVAYFVKPGCEVKEA</sequence>
<dbReference type="Pfam" id="PF02645">
    <property type="entry name" value="DegV"/>
    <property type="match status" value="1"/>
</dbReference>
<dbReference type="GO" id="GO:0008289">
    <property type="term" value="F:lipid binding"/>
    <property type="evidence" value="ECO:0007669"/>
    <property type="project" value="UniProtKB-KW"/>
</dbReference>
<dbReference type="SUPFAM" id="SSF82549">
    <property type="entry name" value="DAK1/DegV-like"/>
    <property type="match status" value="1"/>
</dbReference>